<organism evidence="1 4">
    <name type="scientific">Moraxella catarrhalis</name>
    <name type="common">Branhamella catarrhalis</name>
    <dbReference type="NCBI Taxonomy" id="480"/>
    <lineage>
        <taxon>Bacteria</taxon>
        <taxon>Pseudomonadati</taxon>
        <taxon>Pseudomonadota</taxon>
        <taxon>Gammaproteobacteria</taxon>
        <taxon>Moraxellales</taxon>
        <taxon>Moraxellaceae</taxon>
        <taxon>Moraxella</taxon>
    </lineage>
</organism>
<dbReference type="EMBL" id="RYER01000021">
    <property type="protein sequence ID" value="RUO13533.1"/>
    <property type="molecule type" value="Genomic_DNA"/>
</dbReference>
<keyword evidence="3" id="KW-1185">Reference proteome</keyword>
<evidence type="ECO:0000313" key="1">
    <source>
        <dbReference type="EMBL" id="AZQ93289.1"/>
    </source>
</evidence>
<accession>A0A3Q9GBG3</accession>
<protein>
    <submittedName>
        <fullName evidence="1">Uncharacterized protein</fullName>
    </submittedName>
</protein>
<name>A0A3Q9GBG3_MORCA</name>
<gene>
    <name evidence="1" type="ORF">EJK53_0687</name>
    <name evidence="2" type="ORF">EJK54_0299</name>
</gene>
<dbReference type="AlphaFoldDB" id="A0A3Q9GBG3"/>
<evidence type="ECO:0000313" key="4">
    <source>
        <dbReference type="Proteomes" id="UP000280228"/>
    </source>
</evidence>
<sequence length="39" mass="4669">MNHQVGFVALVYLYDKFLAKTAFLCQNTEKVYTYIFNFK</sequence>
<evidence type="ECO:0000313" key="3">
    <source>
        <dbReference type="Proteomes" id="UP000268436"/>
    </source>
</evidence>
<dbReference type="EMBL" id="CP034662">
    <property type="protein sequence ID" value="AZQ93289.1"/>
    <property type="molecule type" value="Genomic_DNA"/>
</dbReference>
<dbReference type="Proteomes" id="UP000280228">
    <property type="component" value="Chromosome"/>
</dbReference>
<reference evidence="3 4" key="1">
    <citation type="submission" date="2018-12" db="EMBL/GenBank/DDBJ databases">
        <title>Persistence of Moraxella catarrhalis in Chronic Obstructive Pulmonary Disease and Regulation of the Hag/MID Adhesin.</title>
        <authorList>
            <person name="Murphy T."/>
            <person name="Zhao X."/>
            <person name="Vyas G."/>
            <person name="Aluvathingal J."/>
            <person name="Nadendla S."/>
            <person name="Tallon L."/>
            <person name="Tettelin H."/>
        </authorList>
    </citation>
    <scope>NUCLEOTIDE SEQUENCE [LARGE SCALE GENOMIC DNA]</scope>
    <source>
        <strain evidence="2 3">173P27B1</strain>
        <strain evidence="1 4">46P58B1</strain>
    </source>
</reference>
<proteinExistence type="predicted"/>
<dbReference type="Proteomes" id="UP000268436">
    <property type="component" value="Unassembled WGS sequence"/>
</dbReference>
<evidence type="ECO:0000313" key="2">
    <source>
        <dbReference type="EMBL" id="RUO13533.1"/>
    </source>
</evidence>